<dbReference type="Gramene" id="Manes.08G073500.1.v8.1">
    <property type="protein sequence ID" value="Manes.08G073500.1.v8.1.CDS"/>
    <property type="gene ID" value="Manes.08G073500.v8.1"/>
</dbReference>
<organism evidence="2 3">
    <name type="scientific">Manihot esculenta</name>
    <name type="common">Cassava</name>
    <name type="synonym">Jatropha manihot</name>
    <dbReference type="NCBI Taxonomy" id="3983"/>
    <lineage>
        <taxon>Eukaryota</taxon>
        <taxon>Viridiplantae</taxon>
        <taxon>Streptophyta</taxon>
        <taxon>Embryophyta</taxon>
        <taxon>Tracheophyta</taxon>
        <taxon>Spermatophyta</taxon>
        <taxon>Magnoliopsida</taxon>
        <taxon>eudicotyledons</taxon>
        <taxon>Gunneridae</taxon>
        <taxon>Pentapetalae</taxon>
        <taxon>rosids</taxon>
        <taxon>fabids</taxon>
        <taxon>Malpighiales</taxon>
        <taxon>Euphorbiaceae</taxon>
        <taxon>Crotonoideae</taxon>
        <taxon>Manihoteae</taxon>
        <taxon>Manihot</taxon>
    </lineage>
</organism>
<keyword evidence="3" id="KW-1185">Reference proteome</keyword>
<dbReference type="AlphaFoldDB" id="A0A2C9VE81"/>
<protein>
    <submittedName>
        <fullName evidence="2">Uncharacterized protein</fullName>
    </submittedName>
</protein>
<dbReference type="Proteomes" id="UP000091857">
    <property type="component" value="Chromosome 8"/>
</dbReference>
<gene>
    <name evidence="2" type="ORF">MANES_08G073500v8</name>
</gene>
<proteinExistence type="predicted"/>
<reference evidence="3" key="1">
    <citation type="journal article" date="2016" name="Nat. Biotechnol.">
        <title>Sequencing wild and cultivated cassava and related species reveals extensive interspecific hybridization and genetic diversity.</title>
        <authorList>
            <person name="Bredeson J.V."/>
            <person name="Lyons J.B."/>
            <person name="Prochnik S.E."/>
            <person name="Wu G.A."/>
            <person name="Ha C.M."/>
            <person name="Edsinger-Gonzales E."/>
            <person name="Grimwood J."/>
            <person name="Schmutz J."/>
            <person name="Rabbi I.Y."/>
            <person name="Egesi C."/>
            <person name="Nauluvula P."/>
            <person name="Lebot V."/>
            <person name="Ndunguru J."/>
            <person name="Mkamilo G."/>
            <person name="Bart R.S."/>
            <person name="Setter T.L."/>
            <person name="Gleadow R.M."/>
            <person name="Kulakow P."/>
            <person name="Ferguson M.E."/>
            <person name="Rounsley S."/>
            <person name="Rokhsar D.S."/>
        </authorList>
    </citation>
    <scope>NUCLEOTIDE SEQUENCE [LARGE SCALE GENOMIC DNA]</scope>
    <source>
        <strain evidence="3">cv. AM560-2</strain>
    </source>
</reference>
<feature type="chain" id="PRO_5012090190" evidence="1">
    <location>
        <begin position="27"/>
        <end position="68"/>
    </location>
</feature>
<dbReference type="EMBL" id="CM004394">
    <property type="protein sequence ID" value="OAY43476.1"/>
    <property type="molecule type" value="Genomic_DNA"/>
</dbReference>
<accession>A0A2C9VE81</accession>
<keyword evidence="1" id="KW-0732">Signal</keyword>
<evidence type="ECO:0000313" key="3">
    <source>
        <dbReference type="Proteomes" id="UP000091857"/>
    </source>
</evidence>
<evidence type="ECO:0000256" key="1">
    <source>
        <dbReference type="SAM" id="SignalP"/>
    </source>
</evidence>
<evidence type="ECO:0000313" key="2">
    <source>
        <dbReference type="EMBL" id="OAY43476.1"/>
    </source>
</evidence>
<dbReference type="OMA" id="DENCCLG"/>
<feature type="signal peptide" evidence="1">
    <location>
        <begin position="1"/>
        <end position="26"/>
    </location>
</feature>
<comment type="caution">
    <text evidence="2">The sequence shown here is derived from an EMBL/GenBank/DDBJ whole genome shotgun (WGS) entry which is preliminary data.</text>
</comment>
<sequence>MVKKATLVIALTWLLVVASIVMCANATAGPRLQTFEHMVHPQGCRCCFFVGRVPNLRCGKVCCGDNCC</sequence>
<name>A0A2C9VE81_MANES</name>